<feature type="compositionally biased region" description="Low complexity" evidence="11">
    <location>
        <begin position="372"/>
        <end position="381"/>
    </location>
</feature>
<dbReference type="InterPro" id="IPR008271">
    <property type="entry name" value="Ser/Thr_kinase_AS"/>
</dbReference>
<feature type="compositionally biased region" description="Low complexity" evidence="11">
    <location>
        <begin position="1114"/>
        <end position="1131"/>
    </location>
</feature>
<evidence type="ECO:0000313" key="13">
    <source>
        <dbReference type="EMBL" id="EAR93671.2"/>
    </source>
</evidence>
<keyword evidence="14" id="KW-1185">Reference proteome</keyword>
<feature type="compositionally biased region" description="Low complexity" evidence="11">
    <location>
        <begin position="1013"/>
        <end position="1028"/>
    </location>
</feature>
<feature type="region of interest" description="Disordered" evidence="11">
    <location>
        <begin position="1049"/>
        <end position="1139"/>
    </location>
</feature>
<gene>
    <name evidence="13" type="ORF">TTHERM_00653640</name>
</gene>
<evidence type="ECO:0000313" key="14">
    <source>
        <dbReference type="Proteomes" id="UP000009168"/>
    </source>
</evidence>
<comment type="subunit">
    <text evidence="1">Monomer.</text>
</comment>
<evidence type="ECO:0000259" key="12">
    <source>
        <dbReference type="PROSITE" id="PS50011"/>
    </source>
</evidence>
<reference evidence="14" key="1">
    <citation type="journal article" date="2006" name="PLoS Biol.">
        <title>Macronuclear genome sequence of the ciliate Tetrahymena thermophila, a model eukaryote.</title>
        <authorList>
            <person name="Eisen J.A."/>
            <person name="Coyne R.S."/>
            <person name="Wu M."/>
            <person name="Wu D."/>
            <person name="Thiagarajan M."/>
            <person name="Wortman J.R."/>
            <person name="Badger J.H."/>
            <person name="Ren Q."/>
            <person name="Amedeo P."/>
            <person name="Jones K.M."/>
            <person name="Tallon L.J."/>
            <person name="Delcher A.L."/>
            <person name="Salzberg S.L."/>
            <person name="Silva J.C."/>
            <person name="Haas B.J."/>
            <person name="Majoros W.H."/>
            <person name="Farzad M."/>
            <person name="Carlton J.M."/>
            <person name="Smith R.K. Jr."/>
            <person name="Garg J."/>
            <person name="Pearlman R.E."/>
            <person name="Karrer K.M."/>
            <person name="Sun L."/>
            <person name="Manning G."/>
            <person name="Elde N.C."/>
            <person name="Turkewitz A.P."/>
            <person name="Asai D.J."/>
            <person name="Wilkes D.E."/>
            <person name="Wang Y."/>
            <person name="Cai H."/>
            <person name="Collins K."/>
            <person name="Stewart B.A."/>
            <person name="Lee S.R."/>
            <person name="Wilamowska K."/>
            <person name="Weinberg Z."/>
            <person name="Ruzzo W.L."/>
            <person name="Wloga D."/>
            <person name="Gaertig J."/>
            <person name="Frankel J."/>
            <person name="Tsao C.-C."/>
            <person name="Gorovsky M.A."/>
            <person name="Keeling P.J."/>
            <person name="Waller R.F."/>
            <person name="Patron N.J."/>
            <person name="Cherry J.M."/>
            <person name="Stover N.A."/>
            <person name="Krieger C.J."/>
            <person name="del Toro C."/>
            <person name="Ryder H.F."/>
            <person name="Williamson S.C."/>
            <person name="Barbeau R.A."/>
            <person name="Hamilton E.P."/>
            <person name="Orias E."/>
        </authorList>
    </citation>
    <scope>NUCLEOTIDE SEQUENCE [LARGE SCALE GENOMIC DNA]</scope>
    <source>
        <strain evidence="14">SB210</strain>
    </source>
</reference>
<dbReference type="CDD" id="cd14003">
    <property type="entry name" value="STKc_AMPK-like"/>
    <property type="match status" value="1"/>
</dbReference>
<dbReference type="FunFam" id="1.10.510.10:FF:000571">
    <property type="entry name" value="Maternal embryonic leucine zipper kinase"/>
    <property type="match status" value="1"/>
</dbReference>
<dbReference type="PANTHER" id="PTHR24350">
    <property type="entry name" value="SERINE/THREONINE-PROTEIN KINASE IAL-RELATED"/>
    <property type="match status" value="1"/>
</dbReference>
<dbReference type="InterPro" id="IPR030616">
    <property type="entry name" value="Aur-like"/>
</dbReference>
<dbReference type="InParanoid" id="Q23B13"/>
<feature type="active site" description="Proton acceptor" evidence="7">
    <location>
        <position position="1274"/>
    </location>
</feature>
<dbReference type="GeneID" id="7842226"/>
<dbReference type="InterPro" id="IPR011009">
    <property type="entry name" value="Kinase-like_dom_sf"/>
</dbReference>
<dbReference type="eggNOG" id="KOG0586">
    <property type="taxonomic scope" value="Eukaryota"/>
</dbReference>
<feature type="region of interest" description="Disordered" evidence="11">
    <location>
        <begin position="804"/>
        <end position="826"/>
    </location>
</feature>
<organism evidence="13 14">
    <name type="scientific">Tetrahymena thermophila (strain SB210)</name>
    <dbReference type="NCBI Taxonomy" id="312017"/>
    <lineage>
        <taxon>Eukaryota</taxon>
        <taxon>Sar</taxon>
        <taxon>Alveolata</taxon>
        <taxon>Ciliophora</taxon>
        <taxon>Intramacronucleata</taxon>
        <taxon>Oligohymenophorea</taxon>
        <taxon>Hymenostomatida</taxon>
        <taxon>Tetrahymenina</taxon>
        <taxon>Tetrahymenidae</taxon>
        <taxon>Tetrahymena</taxon>
    </lineage>
</organism>
<evidence type="ECO:0000256" key="11">
    <source>
        <dbReference type="SAM" id="MobiDB-lite"/>
    </source>
</evidence>
<dbReference type="FunFam" id="3.30.200.20:FF:000042">
    <property type="entry name" value="Aurora kinase A"/>
    <property type="match status" value="1"/>
</dbReference>
<protein>
    <submittedName>
        <fullName evidence="13">Serine/Threonine kinase domain protein</fullName>
    </submittedName>
</protein>
<keyword evidence="2" id="KW-0723">Serine/threonine-protein kinase</keyword>
<proteinExistence type="predicted"/>
<dbReference type="Proteomes" id="UP000009168">
    <property type="component" value="Unassembled WGS sequence"/>
</dbReference>
<evidence type="ECO:0000256" key="10">
    <source>
        <dbReference type="PROSITE-ProRule" id="PRU10141"/>
    </source>
</evidence>
<feature type="compositionally biased region" description="Basic and acidic residues" evidence="11">
    <location>
        <begin position="1088"/>
        <end position="1097"/>
    </location>
</feature>
<dbReference type="Pfam" id="PF00069">
    <property type="entry name" value="Pkinase"/>
    <property type="match status" value="1"/>
</dbReference>
<feature type="binding site" evidence="8">
    <location>
        <position position="1293"/>
    </location>
    <ligand>
        <name>ATP</name>
        <dbReference type="ChEBI" id="CHEBI:30616"/>
    </ligand>
</feature>
<dbReference type="InterPro" id="IPR017441">
    <property type="entry name" value="Protein_kinase_ATP_BS"/>
</dbReference>
<keyword evidence="6 8" id="KW-0067">ATP-binding</keyword>
<dbReference type="HOGENOM" id="CLU_252345_0_0_1"/>
<dbReference type="SMART" id="SM00220">
    <property type="entry name" value="S_TKc"/>
    <property type="match status" value="1"/>
</dbReference>
<evidence type="ECO:0000256" key="4">
    <source>
        <dbReference type="ARBA" id="ARBA00022741"/>
    </source>
</evidence>
<dbReference type="PROSITE" id="PS00107">
    <property type="entry name" value="PROTEIN_KINASE_ATP"/>
    <property type="match status" value="1"/>
</dbReference>
<evidence type="ECO:0000256" key="9">
    <source>
        <dbReference type="PIRSR" id="PIRSR630616-3"/>
    </source>
</evidence>
<dbReference type="GO" id="GO:0004674">
    <property type="term" value="F:protein serine/threonine kinase activity"/>
    <property type="evidence" value="ECO:0007669"/>
    <property type="project" value="UniProtKB-KW"/>
</dbReference>
<feature type="binding site" evidence="8">
    <location>
        <begin position="1278"/>
        <end position="1279"/>
    </location>
    <ligand>
        <name>ATP</name>
        <dbReference type="ChEBI" id="CHEBI:30616"/>
    </ligand>
</feature>
<dbReference type="InterPro" id="IPR000719">
    <property type="entry name" value="Prot_kinase_dom"/>
</dbReference>
<evidence type="ECO:0000256" key="1">
    <source>
        <dbReference type="ARBA" id="ARBA00011245"/>
    </source>
</evidence>
<sequence>MYKQHQQQYYNQFNYNNVSGSNVTHQTLSNNQAPASNQMASNFLTNSGQFNNNSQTTSSSSVPMTYSSNYLKKKNQIDTSPHTPKYSPRKCMNNINTNCNNNSSFVAQGQNTSNQTHFQIPQNQNINYTSTTPRSSEKYNANGVNSNFSGYVSNYNANCYKNGNLSPYNTSSKQYTQLINEQDSQTPQNNSSNISIANSSNQLYNSRNATSVHGNRASGSQKKSMNQFEFIDVENIPQTQTMDLIDKFLKNSSALQSNNIAAENSTPSERKKYKNDLSPFKYSTNKVLNTNQSNTSAQQGGNLSIIQQQLEIFKQTSFTPSRKSQQNPSQTKSSNSNNQSLSKNSQNIGSQSQAQSYGQSQHHNSQGKYQPSITSSTSSNSKVFHQTNTPQQFREPLKNVNNINLQQYGQLQLREDKVPLQNLSSNNLSYTNQRNYTPTNSSSAAKKLQTQTPQQQYLHYQYSNTPQNNKNNQSMVKSVKNSSNLNQNIISNNTPMTASKNLLFGSTNNSGNYQIQSSAQENAFANVISSTKNDLSQQGPVEQQFPLNIQSQSSNKFKQTQKVGCENIQLNTNASNYSGEFGFTPINNQKSTSKVSTFNLDVSRDLSMMINNNFNGHNASNNQIHNTSNNLFNLNFLDKDSSNIFNFHNDKDQSQFSYNYIEKDYSTINNNVSKELSTFQTPLKGGKQQLSYMLETCTNLDNITTNNLTICSTTNNNANNNNNTTYTSNYNNYNTQKTNTKLNNNSYILEKSPNTTDQKNPALNQQQQYKKNSLILYDSPRFNNEENRDKSKDIYENDKAIKEEQFQQPANVSTQNNNNNSSNKNNFQQMISDLKNQYNQKQSQLQQIKQNLDFSANKKSSNEEGYQFQTQQKVIQEEDLVSKICAQKNNSINNIPSNNQASPLTPASNYNNIYNDTSNKKNQSSSSYTSIKKKNFYEEALQQADQSVKNVFKKFDNLLKNKFETMQNSRKNITNSNDDKGIQMLSNNQQQNQGVKQADQTISTAAVSGANPSLRNNSNTGTSRSSNNVINQVDQSNISNNIANSYSYNTKNYSIPNPSSQSNNNNLTQNNTTNYIPSSAYSNATTAQKDKERERTPPHNPVQNAEKVQIKPVQPSQQKAIPSQAPASSSSNDKKDPYPIQYHKSLEKFIFGKVLGLGSYAVVRVVQDQNTKEKYALKTYEKKKLQDPQKRKNVAREVKILSKIKHLNIIRLYDVIETNSQLHLLMEYPCSTPLNAHIKSKPHRKLCEEEAKVIFSQLVEAVKYCHRKSIVHRDIKLENVLYDSNTQTVKLIDFGFSIALAPGTKLNIFCGTPSYMAPEIVNKKDYTFPVDTWALGILLFKALNGNFPFRGQDDKELYRRINSCKLDFQPHVSSQARSLISKILRHNSNERYTPEQILQDEWFKVKTPTNFAITSSQYAQN</sequence>
<keyword evidence="3" id="KW-0808">Transferase</keyword>
<dbReference type="RefSeq" id="XP_001013916.2">
    <property type="nucleotide sequence ID" value="XM_001013916.2"/>
</dbReference>
<dbReference type="SUPFAM" id="SSF56112">
    <property type="entry name" value="Protein kinase-like (PK-like)"/>
    <property type="match status" value="1"/>
</dbReference>
<evidence type="ECO:0000256" key="6">
    <source>
        <dbReference type="ARBA" id="ARBA00022840"/>
    </source>
</evidence>
<feature type="compositionally biased region" description="Low complexity" evidence="11">
    <location>
        <begin position="323"/>
        <end position="361"/>
    </location>
</feature>
<feature type="compositionally biased region" description="Polar residues" evidence="11">
    <location>
        <begin position="900"/>
        <end position="926"/>
    </location>
</feature>
<keyword evidence="5 13" id="KW-0418">Kinase</keyword>
<keyword evidence="4 8" id="KW-0547">Nucleotide-binding</keyword>
<feature type="domain" description="Protein kinase" evidence="12">
    <location>
        <begin position="1149"/>
        <end position="1403"/>
    </location>
</feature>
<feature type="compositionally biased region" description="Polar residues" evidence="11">
    <location>
        <begin position="1077"/>
        <end position="1087"/>
    </location>
</feature>
<evidence type="ECO:0000256" key="3">
    <source>
        <dbReference type="ARBA" id="ARBA00022679"/>
    </source>
</evidence>
<feature type="region of interest" description="Disordered" evidence="11">
    <location>
        <begin position="896"/>
        <end position="926"/>
    </location>
</feature>
<feature type="cross-link" description="Glycyl lysine isopeptide (Lys-Gly) (interchain with G-Cter in SUMO2)" evidence="9">
    <location>
        <position position="1276"/>
    </location>
</feature>
<feature type="compositionally biased region" description="Polar residues" evidence="11">
    <location>
        <begin position="362"/>
        <end position="371"/>
    </location>
</feature>
<evidence type="ECO:0000256" key="2">
    <source>
        <dbReference type="ARBA" id="ARBA00022527"/>
    </source>
</evidence>
<dbReference type="PROSITE" id="PS50011">
    <property type="entry name" value="PROTEIN_KINASE_DOM"/>
    <property type="match status" value="1"/>
</dbReference>
<evidence type="ECO:0000256" key="8">
    <source>
        <dbReference type="PIRSR" id="PIRSR630616-2"/>
    </source>
</evidence>
<dbReference type="EMBL" id="GG662720">
    <property type="protein sequence ID" value="EAR93671.2"/>
    <property type="molecule type" value="Genomic_DNA"/>
</dbReference>
<dbReference type="KEGG" id="tet:TTHERM_00653640"/>
<accession>Q23B13</accession>
<feature type="region of interest" description="Disordered" evidence="11">
    <location>
        <begin position="424"/>
        <end position="453"/>
    </location>
</feature>
<evidence type="ECO:0000256" key="7">
    <source>
        <dbReference type="PIRSR" id="PIRSR630616-1"/>
    </source>
</evidence>
<feature type="compositionally biased region" description="Low complexity" evidence="11">
    <location>
        <begin position="811"/>
        <end position="826"/>
    </location>
</feature>
<feature type="binding site" evidence="8 10">
    <location>
        <position position="1178"/>
    </location>
    <ligand>
        <name>ATP</name>
        <dbReference type="ChEBI" id="CHEBI:30616"/>
    </ligand>
</feature>
<evidence type="ECO:0000256" key="5">
    <source>
        <dbReference type="ARBA" id="ARBA00022777"/>
    </source>
</evidence>
<name>Q23B13_TETTS</name>
<dbReference type="Gene3D" id="1.10.510.10">
    <property type="entry name" value="Transferase(Phosphotransferase) domain 1"/>
    <property type="match status" value="1"/>
</dbReference>
<dbReference type="PROSITE" id="PS00108">
    <property type="entry name" value="PROTEIN_KINASE_ST"/>
    <property type="match status" value="1"/>
</dbReference>
<feature type="region of interest" description="Disordered" evidence="11">
    <location>
        <begin position="1007"/>
        <end position="1036"/>
    </location>
</feature>
<feature type="compositionally biased region" description="Low complexity" evidence="11">
    <location>
        <begin position="1049"/>
        <end position="1076"/>
    </location>
</feature>
<feature type="region of interest" description="Disordered" evidence="11">
    <location>
        <begin position="318"/>
        <end position="398"/>
    </location>
</feature>
<dbReference type="GO" id="GO:0005524">
    <property type="term" value="F:ATP binding"/>
    <property type="evidence" value="ECO:0007669"/>
    <property type="project" value="UniProtKB-UniRule"/>
</dbReference>
<feature type="compositionally biased region" description="Polar residues" evidence="11">
    <location>
        <begin position="382"/>
        <end position="392"/>
    </location>
</feature>